<dbReference type="AlphaFoldDB" id="A0A1B9J033"/>
<organism evidence="1 2">
    <name type="scientific">Kwoniella mangroviensis CBS 10435</name>
    <dbReference type="NCBI Taxonomy" id="1331196"/>
    <lineage>
        <taxon>Eukaryota</taxon>
        <taxon>Fungi</taxon>
        <taxon>Dikarya</taxon>
        <taxon>Basidiomycota</taxon>
        <taxon>Agaricomycotina</taxon>
        <taxon>Tremellomycetes</taxon>
        <taxon>Tremellales</taxon>
        <taxon>Cryptococcaceae</taxon>
        <taxon>Kwoniella</taxon>
    </lineage>
</organism>
<reference evidence="2" key="2">
    <citation type="submission" date="2013-12" db="EMBL/GenBank/DDBJ databases">
        <title>Evolution of pathogenesis and genome organization in the Tremellales.</title>
        <authorList>
            <person name="Cuomo C."/>
            <person name="Litvintseva A."/>
            <person name="Heitman J."/>
            <person name="Chen Y."/>
            <person name="Sun S."/>
            <person name="Springer D."/>
            <person name="Dromer F."/>
            <person name="Young S."/>
            <person name="Zeng Q."/>
            <person name="Chapman S."/>
            <person name="Gujja S."/>
            <person name="Saif S."/>
            <person name="Birren B."/>
        </authorList>
    </citation>
    <scope>NUCLEOTIDE SEQUENCE [LARGE SCALE GENOMIC DNA]</scope>
    <source>
        <strain evidence="2">CBS 10435</strain>
    </source>
</reference>
<keyword evidence="2" id="KW-1185">Reference proteome</keyword>
<dbReference type="EMBL" id="KI669459">
    <property type="protein sequence ID" value="OCF61149.1"/>
    <property type="molecule type" value="Genomic_DNA"/>
</dbReference>
<sequence length="70" mass="7744">MSSRETPSATLLPDPIFARQEYVAEAADLSLAISIVKVRLRTPEWTTFVIDSVNSNATDNADYIVEDISK</sequence>
<name>A0A1B9J033_9TREE</name>
<dbReference type="Proteomes" id="UP000092583">
    <property type="component" value="Unassembled WGS sequence"/>
</dbReference>
<evidence type="ECO:0000313" key="1">
    <source>
        <dbReference type="EMBL" id="OCF61149.1"/>
    </source>
</evidence>
<reference evidence="1 2" key="1">
    <citation type="submission" date="2013-07" db="EMBL/GenBank/DDBJ databases">
        <title>The Genome Sequence of Kwoniella mangroviensis CBS10435.</title>
        <authorList>
            <consortium name="The Broad Institute Genome Sequencing Platform"/>
            <person name="Cuomo C."/>
            <person name="Litvintseva A."/>
            <person name="Chen Y."/>
            <person name="Heitman J."/>
            <person name="Sun S."/>
            <person name="Springer D."/>
            <person name="Dromer F."/>
            <person name="Young S.K."/>
            <person name="Zeng Q."/>
            <person name="Gargeya S."/>
            <person name="Fitzgerald M."/>
            <person name="Abouelleil A."/>
            <person name="Alvarado L."/>
            <person name="Berlin A.M."/>
            <person name="Chapman S.B."/>
            <person name="Dewar J."/>
            <person name="Goldberg J."/>
            <person name="Griggs A."/>
            <person name="Gujja S."/>
            <person name="Hansen M."/>
            <person name="Howarth C."/>
            <person name="Imamovic A."/>
            <person name="Larimer J."/>
            <person name="McCowan C."/>
            <person name="Murphy C."/>
            <person name="Pearson M."/>
            <person name="Priest M."/>
            <person name="Roberts A."/>
            <person name="Saif S."/>
            <person name="Shea T."/>
            <person name="Sykes S."/>
            <person name="Wortman J."/>
            <person name="Nusbaum C."/>
            <person name="Birren B."/>
        </authorList>
    </citation>
    <scope>NUCLEOTIDE SEQUENCE [LARGE SCALE GENOMIC DNA]</scope>
    <source>
        <strain evidence="1 2">CBS 10435</strain>
    </source>
</reference>
<protein>
    <submittedName>
        <fullName evidence="1">Uncharacterized protein</fullName>
    </submittedName>
</protein>
<gene>
    <name evidence="1" type="ORF">L486_00793</name>
</gene>
<evidence type="ECO:0000313" key="2">
    <source>
        <dbReference type="Proteomes" id="UP000092583"/>
    </source>
</evidence>
<proteinExistence type="predicted"/>
<accession>A0A1B9J033</accession>